<feature type="transmembrane region" description="Helical" evidence="11">
    <location>
        <begin position="462"/>
        <end position="481"/>
    </location>
</feature>
<keyword evidence="10" id="KW-0325">Glycoprotein</keyword>
<evidence type="ECO:0000256" key="11">
    <source>
        <dbReference type="RuleBase" id="RU366056"/>
    </source>
</evidence>
<organism evidence="12 13">
    <name type="scientific">Coniochaeta pulveracea</name>
    <dbReference type="NCBI Taxonomy" id="177199"/>
    <lineage>
        <taxon>Eukaryota</taxon>
        <taxon>Fungi</taxon>
        <taxon>Dikarya</taxon>
        <taxon>Ascomycota</taxon>
        <taxon>Pezizomycotina</taxon>
        <taxon>Sordariomycetes</taxon>
        <taxon>Sordariomycetidae</taxon>
        <taxon>Coniochaetales</taxon>
        <taxon>Coniochaetaceae</taxon>
        <taxon>Coniochaeta</taxon>
    </lineage>
</organism>
<dbReference type="InterPro" id="IPR042322">
    <property type="entry name" value="Pbn1"/>
</dbReference>
<dbReference type="EMBL" id="QVQW01000059">
    <property type="protein sequence ID" value="RKU42249.1"/>
    <property type="molecule type" value="Genomic_DNA"/>
</dbReference>
<evidence type="ECO:0000256" key="9">
    <source>
        <dbReference type="ARBA" id="ARBA00023136"/>
    </source>
</evidence>
<comment type="pathway">
    <text evidence="2 11">Glycolipid biosynthesis; glycosylphosphatidylinositol-anchor biosynthesis.</text>
</comment>
<proteinExistence type="inferred from homology"/>
<dbReference type="SMART" id="SM00780">
    <property type="entry name" value="PIG-X"/>
    <property type="match status" value="1"/>
</dbReference>
<dbReference type="PANTHER" id="PTHR28533">
    <property type="entry name" value="PROTEIN PBN1"/>
    <property type="match status" value="1"/>
</dbReference>
<evidence type="ECO:0000256" key="2">
    <source>
        <dbReference type="ARBA" id="ARBA00004687"/>
    </source>
</evidence>
<evidence type="ECO:0000256" key="7">
    <source>
        <dbReference type="ARBA" id="ARBA00022824"/>
    </source>
</evidence>
<evidence type="ECO:0000256" key="10">
    <source>
        <dbReference type="ARBA" id="ARBA00023180"/>
    </source>
</evidence>
<dbReference type="GO" id="GO:0000030">
    <property type="term" value="F:mannosyltransferase activity"/>
    <property type="evidence" value="ECO:0007669"/>
    <property type="project" value="TreeGrafter"/>
</dbReference>
<keyword evidence="8 11" id="KW-1133">Transmembrane helix</keyword>
<dbReference type="GO" id="GO:0008233">
    <property type="term" value="F:peptidase activity"/>
    <property type="evidence" value="ECO:0007669"/>
    <property type="project" value="UniProtKB-KW"/>
</dbReference>
<keyword evidence="12" id="KW-0645">Protease</keyword>
<evidence type="ECO:0000313" key="12">
    <source>
        <dbReference type="EMBL" id="RKU42249.1"/>
    </source>
</evidence>
<keyword evidence="5 11" id="KW-0337">GPI-anchor biosynthesis</keyword>
<comment type="function">
    <text evidence="11">Required for proper folding and/or the stability of a subset of proteins in the endoplasmic reticulum. Component of glycosylphosphatidylinositol-mannosyltransferase 1 which transfers the first of the 4 mannoses in the GPI-anchor precursors during GPI-anchor biosynthesis. Probably acts by stabilizing the mannosyltransferase GPI14.</text>
</comment>
<keyword evidence="13" id="KW-1185">Reference proteome</keyword>
<gene>
    <name evidence="12" type="primary">PBN1</name>
    <name evidence="12" type="ORF">DL546_003566</name>
</gene>
<reference evidence="12 13" key="1">
    <citation type="submission" date="2018-08" db="EMBL/GenBank/DDBJ databases">
        <title>Draft genome of the lignicolous fungus Coniochaeta pulveracea.</title>
        <authorList>
            <person name="Borstlap C.J."/>
            <person name="De Witt R.N."/>
            <person name="Botha A."/>
            <person name="Volschenk H."/>
        </authorList>
    </citation>
    <scope>NUCLEOTIDE SEQUENCE [LARGE SCALE GENOMIC DNA]</scope>
    <source>
        <strain evidence="12 13">CAB683</strain>
    </source>
</reference>
<dbReference type="Proteomes" id="UP000275385">
    <property type="component" value="Unassembled WGS sequence"/>
</dbReference>
<keyword evidence="12" id="KW-0378">Hydrolase</keyword>
<keyword evidence="6 11" id="KW-0812">Transmembrane</keyword>
<keyword evidence="9 11" id="KW-0472">Membrane</keyword>
<dbReference type="GO" id="GO:0005789">
    <property type="term" value="C:endoplasmic reticulum membrane"/>
    <property type="evidence" value="ECO:0007669"/>
    <property type="project" value="UniProtKB-SubCell"/>
</dbReference>
<evidence type="ECO:0000256" key="3">
    <source>
        <dbReference type="ARBA" id="ARBA00010345"/>
    </source>
</evidence>
<evidence type="ECO:0000256" key="8">
    <source>
        <dbReference type="ARBA" id="ARBA00022989"/>
    </source>
</evidence>
<comment type="subcellular location">
    <subcellularLocation>
        <location evidence="11">Endoplasmic reticulum membrane</location>
        <topology evidence="11">Single-pass membrane protein</topology>
    </subcellularLocation>
    <subcellularLocation>
        <location evidence="1">Endoplasmic reticulum membrane</location>
        <topology evidence="1">Single-pass type III membrane protein</topology>
    </subcellularLocation>
</comment>
<dbReference type="UniPathway" id="UPA00196"/>
<protein>
    <recommendedName>
        <fullName evidence="4 11">Protein PBN1</fullName>
    </recommendedName>
</protein>
<evidence type="ECO:0000256" key="1">
    <source>
        <dbReference type="ARBA" id="ARBA00004643"/>
    </source>
</evidence>
<dbReference type="InterPro" id="IPR013233">
    <property type="entry name" value="PIG-X/PBN1"/>
</dbReference>
<keyword evidence="7 11" id="KW-0256">Endoplasmic reticulum</keyword>
<comment type="caution">
    <text evidence="12">The sequence shown here is derived from an EMBL/GenBank/DDBJ whole genome shotgun (WGS) entry which is preliminary data.</text>
</comment>
<dbReference type="Pfam" id="PF08320">
    <property type="entry name" value="PIG-X"/>
    <property type="match status" value="1"/>
</dbReference>
<dbReference type="GO" id="GO:0006508">
    <property type="term" value="P:proteolysis"/>
    <property type="evidence" value="ECO:0007669"/>
    <property type="project" value="UniProtKB-KW"/>
</dbReference>
<dbReference type="PANTHER" id="PTHR28533:SF1">
    <property type="entry name" value="PROTEIN PBN1"/>
    <property type="match status" value="1"/>
</dbReference>
<dbReference type="GO" id="GO:1990529">
    <property type="term" value="C:glycosylphosphatidylinositol-mannosyltransferase I complex"/>
    <property type="evidence" value="ECO:0007669"/>
    <property type="project" value="TreeGrafter"/>
</dbReference>
<dbReference type="GO" id="GO:0006506">
    <property type="term" value="P:GPI anchor biosynthetic process"/>
    <property type="evidence" value="ECO:0007669"/>
    <property type="project" value="UniProtKB-UniPathway"/>
</dbReference>
<dbReference type="AlphaFoldDB" id="A0A420Y309"/>
<sequence>MRQRTTFIHKPGDGVDPAALKVTASDITGPPLTCIREDRLTFAVDELPKELKDVLKQTHELHIRWSSAEPYETVAPLLSRLPPGLHVFYTPLDAQAAESEDICNLLHTAFGKLDCITPRVSFTAIEQGRFSHSSAYQYYQQLENPAPLSTFSEYAKEKLCKVNDAACLDEMDDHLAAPAYIDISFDAISHALKVTAVSRYYEHDDRITRDMRVTSRPGHRTEVGILSEDKPPTLEPEEIGISGLLTVLEQDSKPSPVLFSFPSRHRHAEGEFTSKLLQPTGLHPTLQLSIASTKPPLEDAYCSPHAYYTLPRWIFPDRYQLSDDLFLASKNLTALRYVSQPVDLEAPEYAMKIWGSAMLLELSPPAIDGQPWTVEVPLHLRYLTPAEEGYQHKQIPYPAVFWACNAEEGTKFPVNPFDRVNLGYDGLFGPRTVFWHVDPKPETGGSLSNDITIPVLDTAKAGWVNAGTAAVVMLGFAWVLWKLFGVYTQVASSTTASTPVKGTEDKKTK</sequence>
<dbReference type="OrthoDB" id="5546453at2759"/>
<evidence type="ECO:0000256" key="6">
    <source>
        <dbReference type="ARBA" id="ARBA00022692"/>
    </source>
</evidence>
<accession>A0A420Y309</accession>
<comment type="similarity">
    <text evidence="3 11">Belongs to the PIGX family.</text>
</comment>
<evidence type="ECO:0000256" key="5">
    <source>
        <dbReference type="ARBA" id="ARBA00022502"/>
    </source>
</evidence>
<evidence type="ECO:0000313" key="13">
    <source>
        <dbReference type="Proteomes" id="UP000275385"/>
    </source>
</evidence>
<name>A0A420Y309_9PEZI</name>
<evidence type="ECO:0000256" key="4">
    <source>
        <dbReference type="ARBA" id="ARBA00020410"/>
    </source>
</evidence>
<dbReference type="STRING" id="177199.A0A420Y309"/>